<sequence length="550" mass="60824">MSSIFGTGEISTSDEFLHEIIGFIRVHKDGHCERLLGNKKLPAGIHPSTGVQSKDVIISPETNLSARLYLPKTATADQKLPILIYFHGGGFLIESTTSPLYHPTVNHLTAESNVITVSVDYRLGPLYPIPTGYSDSWEAIKWVASHGSGSGHDPWLNEFADFRKVFLAGDSAGANIAHNMAIRLGLDRIAGINPEGLILLHPYFGGNDPIGSELGKHKKLKAFTDQFWNLANPSGSGLDDPLFNPEKDPNLSGLGCSKILLTIAENDSLRDRGLYYKELMEKSGWVGKLEMMETIGEDHAFFLFNHFSPNACTLYNRICTFINHSNNQIYIPKPPDSNLKKTPLLIFYHGGAFIIDTAASPIYHNFLNLIASESNAVVVSVDYRTAPEHPVPTCFQDSWEAIKWVGQHVTGNGPEPWLNEYPDFGKLYFAGDSADANIVHHMAIRVGSENPVGGMNLQGIILLHPYFWGKDRVGSESDDQPWIESVNDIWIFVHPGTSGLDDQLIKPEKDPKVSDLGCSRIHVYVAEKDILRDRVGIIGIFWLERGGGEI</sequence>
<reference evidence="2" key="1">
    <citation type="journal article" date="2022" name="Mol. Ecol. Resour.">
        <title>The genomes of chicory, endive, great burdock and yacon provide insights into Asteraceae palaeo-polyploidization history and plant inulin production.</title>
        <authorList>
            <person name="Fan W."/>
            <person name="Wang S."/>
            <person name="Wang H."/>
            <person name="Wang A."/>
            <person name="Jiang F."/>
            <person name="Liu H."/>
            <person name="Zhao H."/>
            <person name="Xu D."/>
            <person name="Zhang Y."/>
        </authorList>
    </citation>
    <scope>NUCLEOTIDE SEQUENCE [LARGE SCALE GENOMIC DNA]</scope>
    <source>
        <strain evidence="2">cv. Yunnan</strain>
    </source>
</reference>
<evidence type="ECO:0000313" key="2">
    <source>
        <dbReference type="Proteomes" id="UP001056120"/>
    </source>
</evidence>
<name>A0ACB8XUF1_9ASTR</name>
<accession>A0ACB8XUF1</accession>
<dbReference type="Proteomes" id="UP001056120">
    <property type="component" value="Linkage Group LG29"/>
</dbReference>
<keyword evidence="2" id="KW-1185">Reference proteome</keyword>
<protein>
    <submittedName>
        <fullName evidence="1">Uncharacterized protein</fullName>
    </submittedName>
</protein>
<organism evidence="1 2">
    <name type="scientific">Smallanthus sonchifolius</name>
    <dbReference type="NCBI Taxonomy" id="185202"/>
    <lineage>
        <taxon>Eukaryota</taxon>
        <taxon>Viridiplantae</taxon>
        <taxon>Streptophyta</taxon>
        <taxon>Embryophyta</taxon>
        <taxon>Tracheophyta</taxon>
        <taxon>Spermatophyta</taxon>
        <taxon>Magnoliopsida</taxon>
        <taxon>eudicotyledons</taxon>
        <taxon>Gunneridae</taxon>
        <taxon>Pentapetalae</taxon>
        <taxon>asterids</taxon>
        <taxon>campanulids</taxon>
        <taxon>Asterales</taxon>
        <taxon>Asteraceae</taxon>
        <taxon>Asteroideae</taxon>
        <taxon>Heliantheae alliance</taxon>
        <taxon>Millerieae</taxon>
        <taxon>Smallanthus</taxon>
    </lineage>
</organism>
<comment type="caution">
    <text evidence="1">The sequence shown here is derived from an EMBL/GenBank/DDBJ whole genome shotgun (WGS) entry which is preliminary data.</text>
</comment>
<gene>
    <name evidence="1" type="ORF">L1987_84876</name>
</gene>
<dbReference type="EMBL" id="CM042046">
    <property type="protein sequence ID" value="KAI3675287.1"/>
    <property type="molecule type" value="Genomic_DNA"/>
</dbReference>
<reference evidence="1 2" key="2">
    <citation type="journal article" date="2022" name="Mol. Ecol. Resour.">
        <title>The genomes of chicory, endive, great burdock and yacon provide insights into Asteraceae paleo-polyploidization history and plant inulin production.</title>
        <authorList>
            <person name="Fan W."/>
            <person name="Wang S."/>
            <person name="Wang H."/>
            <person name="Wang A."/>
            <person name="Jiang F."/>
            <person name="Liu H."/>
            <person name="Zhao H."/>
            <person name="Xu D."/>
            <person name="Zhang Y."/>
        </authorList>
    </citation>
    <scope>NUCLEOTIDE SEQUENCE [LARGE SCALE GENOMIC DNA]</scope>
    <source>
        <strain evidence="2">cv. Yunnan</strain>
        <tissue evidence="1">Leaves</tissue>
    </source>
</reference>
<evidence type="ECO:0000313" key="1">
    <source>
        <dbReference type="EMBL" id="KAI3675287.1"/>
    </source>
</evidence>
<proteinExistence type="predicted"/>